<dbReference type="EMBL" id="FR904978">
    <property type="protein sequence ID" value="CDQ74499.1"/>
    <property type="molecule type" value="Genomic_DNA"/>
</dbReference>
<dbReference type="PaxDb" id="8022-A0A060XB09"/>
<reference evidence="10" key="2">
    <citation type="submission" date="2014-03" db="EMBL/GenBank/DDBJ databases">
        <authorList>
            <person name="Genoscope - CEA"/>
        </authorList>
    </citation>
    <scope>NUCLEOTIDE SEQUENCE</scope>
</reference>
<dbReference type="PANTHER" id="PTHR24346:SF86">
    <property type="entry name" value="NUAK FAMILY SNF1-LIKE KINASE 1"/>
    <property type="match status" value="1"/>
</dbReference>
<dbReference type="Proteomes" id="UP000193380">
    <property type="component" value="Unassembled WGS sequence"/>
</dbReference>
<dbReference type="Gene3D" id="1.10.510.10">
    <property type="entry name" value="Transferase(Phosphotransferase) domain 1"/>
    <property type="match status" value="1"/>
</dbReference>
<name>A0A060XB09_ONCMY</name>
<evidence type="ECO:0000256" key="1">
    <source>
        <dbReference type="ARBA" id="ARBA00012513"/>
    </source>
</evidence>
<evidence type="ECO:0000256" key="2">
    <source>
        <dbReference type="ARBA" id="ARBA00022527"/>
    </source>
</evidence>
<dbReference type="GO" id="GO:0005524">
    <property type="term" value="F:ATP binding"/>
    <property type="evidence" value="ECO:0007669"/>
    <property type="project" value="UniProtKB-KW"/>
</dbReference>
<comment type="catalytic activity">
    <reaction evidence="8">
        <text>L-seryl-[protein] + ATP = O-phospho-L-seryl-[protein] + ADP + H(+)</text>
        <dbReference type="Rhea" id="RHEA:17989"/>
        <dbReference type="Rhea" id="RHEA-COMP:9863"/>
        <dbReference type="Rhea" id="RHEA-COMP:11604"/>
        <dbReference type="ChEBI" id="CHEBI:15378"/>
        <dbReference type="ChEBI" id="CHEBI:29999"/>
        <dbReference type="ChEBI" id="CHEBI:30616"/>
        <dbReference type="ChEBI" id="CHEBI:83421"/>
        <dbReference type="ChEBI" id="CHEBI:456216"/>
        <dbReference type="EC" id="2.7.11.1"/>
    </reaction>
</comment>
<dbReference type="InterPro" id="IPR000719">
    <property type="entry name" value="Prot_kinase_dom"/>
</dbReference>
<keyword evidence="5" id="KW-0418">Kinase</keyword>
<organism evidence="10 11">
    <name type="scientific">Oncorhynchus mykiss</name>
    <name type="common">Rainbow trout</name>
    <name type="synonym">Salmo gairdneri</name>
    <dbReference type="NCBI Taxonomy" id="8022"/>
    <lineage>
        <taxon>Eukaryota</taxon>
        <taxon>Metazoa</taxon>
        <taxon>Chordata</taxon>
        <taxon>Craniata</taxon>
        <taxon>Vertebrata</taxon>
        <taxon>Euteleostomi</taxon>
        <taxon>Actinopterygii</taxon>
        <taxon>Neopterygii</taxon>
        <taxon>Teleostei</taxon>
        <taxon>Protacanthopterygii</taxon>
        <taxon>Salmoniformes</taxon>
        <taxon>Salmonidae</taxon>
        <taxon>Salmoninae</taxon>
        <taxon>Oncorhynchus</taxon>
    </lineage>
</organism>
<dbReference type="EC" id="2.7.11.1" evidence="1"/>
<dbReference type="GO" id="GO:0035556">
    <property type="term" value="P:intracellular signal transduction"/>
    <property type="evidence" value="ECO:0007669"/>
    <property type="project" value="TreeGrafter"/>
</dbReference>
<dbReference type="SMART" id="SM00220">
    <property type="entry name" value="S_TKc"/>
    <property type="match status" value="1"/>
</dbReference>
<dbReference type="AlphaFoldDB" id="A0A060XB09"/>
<dbReference type="InterPro" id="IPR011009">
    <property type="entry name" value="Kinase-like_dom_sf"/>
</dbReference>
<sequence length="133" mass="15450">MEYASKGELYDYISERRRLSERETRHFFRQIVSAVHHCHKNGVVHRDLKLENVLLDENCNIKIADFGLSNLYHKDKLLQTFCGSPLYASPEIVNGRPYCGPEVGTRQAPQRSGATDRHNETDWFSFVPGRSYY</sequence>
<evidence type="ECO:0000256" key="3">
    <source>
        <dbReference type="ARBA" id="ARBA00022679"/>
    </source>
</evidence>
<keyword evidence="6" id="KW-0067">ATP-binding</keyword>
<keyword evidence="3" id="KW-0808">Transferase</keyword>
<dbReference type="Pfam" id="PF00069">
    <property type="entry name" value="Pkinase"/>
    <property type="match status" value="1"/>
</dbReference>
<dbReference type="GO" id="GO:0000226">
    <property type="term" value="P:microtubule cytoskeleton organization"/>
    <property type="evidence" value="ECO:0007669"/>
    <property type="project" value="TreeGrafter"/>
</dbReference>
<feature type="domain" description="Protein kinase" evidence="9">
    <location>
        <begin position="1"/>
        <end position="133"/>
    </location>
</feature>
<evidence type="ECO:0000259" key="9">
    <source>
        <dbReference type="PROSITE" id="PS50011"/>
    </source>
</evidence>
<keyword evidence="4" id="KW-0547">Nucleotide-binding</keyword>
<evidence type="ECO:0000256" key="8">
    <source>
        <dbReference type="ARBA" id="ARBA00048679"/>
    </source>
</evidence>
<dbReference type="PROSITE" id="PS50011">
    <property type="entry name" value="PROTEIN_KINASE_DOM"/>
    <property type="match status" value="1"/>
</dbReference>
<accession>A0A060XB09</accession>
<comment type="catalytic activity">
    <reaction evidence="7">
        <text>L-threonyl-[protein] + ATP = O-phospho-L-threonyl-[protein] + ADP + H(+)</text>
        <dbReference type="Rhea" id="RHEA:46608"/>
        <dbReference type="Rhea" id="RHEA-COMP:11060"/>
        <dbReference type="Rhea" id="RHEA-COMP:11605"/>
        <dbReference type="ChEBI" id="CHEBI:15378"/>
        <dbReference type="ChEBI" id="CHEBI:30013"/>
        <dbReference type="ChEBI" id="CHEBI:30616"/>
        <dbReference type="ChEBI" id="CHEBI:61977"/>
        <dbReference type="ChEBI" id="CHEBI:456216"/>
        <dbReference type="EC" id="2.7.11.1"/>
    </reaction>
</comment>
<evidence type="ECO:0000256" key="4">
    <source>
        <dbReference type="ARBA" id="ARBA00022741"/>
    </source>
</evidence>
<dbReference type="InterPro" id="IPR008271">
    <property type="entry name" value="Ser/Thr_kinase_AS"/>
</dbReference>
<evidence type="ECO:0000313" key="11">
    <source>
        <dbReference type="Proteomes" id="UP000193380"/>
    </source>
</evidence>
<protein>
    <recommendedName>
        <fullName evidence="1">non-specific serine/threonine protein kinase</fullName>
        <ecNumber evidence="1">2.7.11.1</ecNumber>
    </recommendedName>
</protein>
<proteinExistence type="predicted"/>
<keyword evidence="2" id="KW-0723">Serine/threonine-protein kinase</keyword>
<dbReference type="PROSITE" id="PS00108">
    <property type="entry name" value="PROTEIN_KINASE_ST"/>
    <property type="match status" value="1"/>
</dbReference>
<dbReference type="GO" id="GO:0005737">
    <property type="term" value="C:cytoplasm"/>
    <property type="evidence" value="ECO:0007669"/>
    <property type="project" value="TreeGrafter"/>
</dbReference>
<reference evidence="10" key="1">
    <citation type="journal article" date="2014" name="Nat. Commun.">
        <title>The rainbow trout genome provides novel insights into evolution after whole-genome duplication in vertebrates.</title>
        <authorList>
            <person name="Berthelot C."/>
            <person name="Brunet F."/>
            <person name="Chalopin D."/>
            <person name="Juanchich A."/>
            <person name="Bernard M."/>
            <person name="Noel B."/>
            <person name="Bento P."/>
            <person name="Da Silva C."/>
            <person name="Labadie K."/>
            <person name="Alberti A."/>
            <person name="Aury J.M."/>
            <person name="Louis A."/>
            <person name="Dehais P."/>
            <person name="Bardou P."/>
            <person name="Montfort J."/>
            <person name="Klopp C."/>
            <person name="Cabau C."/>
            <person name="Gaspin C."/>
            <person name="Thorgaard G.H."/>
            <person name="Boussaha M."/>
            <person name="Quillet E."/>
            <person name="Guyomard R."/>
            <person name="Galiana D."/>
            <person name="Bobe J."/>
            <person name="Volff J.N."/>
            <person name="Genet C."/>
            <person name="Wincker P."/>
            <person name="Jaillon O."/>
            <person name="Roest Crollius H."/>
            <person name="Guiguen Y."/>
        </authorList>
    </citation>
    <scope>NUCLEOTIDE SEQUENCE [LARGE SCALE GENOMIC DNA]</scope>
</reference>
<gene>
    <name evidence="10" type="ORF">GSONMT00020669001</name>
</gene>
<evidence type="ECO:0000256" key="5">
    <source>
        <dbReference type="ARBA" id="ARBA00022777"/>
    </source>
</evidence>
<evidence type="ECO:0000256" key="7">
    <source>
        <dbReference type="ARBA" id="ARBA00047899"/>
    </source>
</evidence>
<dbReference type="PANTHER" id="PTHR24346">
    <property type="entry name" value="MAP/MICROTUBULE AFFINITY-REGULATING KINASE"/>
    <property type="match status" value="1"/>
</dbReference>
<dbReference type="STRING" id="8022.A0A060XB09"/>
<dbReference type="SUPFAM" id="SSF56112">
    <property type="entry name" value="Protein kinase-like (PK-like)"/>
    <property type="match status" value="1"/>
</dbReference>
<dbReference type="GO" id="GO:0050321">
    <property type="term" value="F:tau-protein kinase activity"/>
    <property type="evidence" value="ECO:0007669"/>
    <property type="project" value="TreeGrafter"/>
</dbReference>
<evidence type="ECO:0000256" key="6">
    <source>
        <dbReference type="ARBA" id="ARBA00022840"/>
    </source>
</evidence>
<evidence type="ECO:0000313" key="10">
    <source>
        <dbReference type="EMBL" id="CDQ74499.1"/>
    </source>
</evidence>